<accession>A0A4Q9YQI1</accession>
<evidence type="ECO:0000256" key="3">
    <source>
        <dbReference type="ARBA" id="ARBA00022741"/>
    </source>
</evidence>
<dbReference type="OrthoDB" id="9800332at2"/>
<sequence length="172" mass="19672">MQKIILIGYMGVGKTTVAQILAEKLNWEWVDLDKIIESKAQLSIPQIFEKYGEIYFRKLEHELFKEAVQSERQLIISTGGGTPCYANNHLLLNGKGIESIYLKASIGAIFDRLKTAKNNRPLIANQTDEELKEFIAKNLFDRSYFYIQATHKVEIDDKSPATVANEILERLH</sequence>
<feature type="binding site" evidence="7">
    <location>
        <position position="80"/>
    </location>
    <ligand>
        <name>substrate</name>
    </ligand>
</feature>
<dbReference type="Pfam" id="PF01202">
    <property type="entry name" value="SKI"/>
    <property type="match status" value="1"/>
</dbReference>
<feature type="binding site" evidence="7">
    <location>
        <position position="15"/>
    </location>
    <ligand>
        <name>Mg(2+)</name>
        <dbReference type="ChEBI" id="CHEBI:18420"/>
    </ligand>
</feature>
<feature type="binding site" evidence="7">
    <location>
        <position position="33"/>
    </location>
    <ligand>
        <name>substrate</name>
    </ligand>
</feature>
<keyword evidence="3 7" id="KW-0547">Nucleotide-binding</keyword>
<dbReference type="GO" id="GO:0005829">
    <property type="term" value="C:cytosol"/>
    <property type="evidence" value="ECO:0007669"/>
    <property type="project" value="TreeGrafter"/>
</dbReference>
<evidence type="ECO:0000256" key="6">
    <source>
        <dbReference type="ARBA" id="ARBA00023141"/>
    </source>
</evidence>
<dbReference type="InterPro" id="IPR000623">
    <property type="entry name" value="Shikimate_kinase/TSH1"/>
</dbReference>
<name>A0A4Q9YQI1_9FLAO</name>
<keyword evidence="5 7" id="KW-0067">ATP-binding</keyword>
<keyword evidence="7" id="KW-0479">Metal-binding</keyword>
<keyword evidence="7" id="KW-0963">Cytoplasm</keyword>
<comment type="cofactor">
    <cofactor evidence="7">
        <name>Mg(2+)</name>
        <dbReference type="ChEBI" id="CHEBI:18420"/>
    </cofactor>
    <text evidence="7">Binds 1 Mg(2+) ion per subunit.</text>
</comment>
<comment type="similarity">
    <text evidence="7">Belongs to the shikimate kinase family.</text>
</comment>
<comment type="caution">
    <text evidence="8">The sequence shown here is derived from an EMBL/GenBank/DDBJ whole genome shotgun (WGS) entry which is preliminary data.</text>
</comment>
<dbReference type="GO" id="GO:0009423">
    <property type="term" value="P:chorismate biosynthetic process"/>
    <property type="evidence" value="ECO:0007669"/>
    <property type="project" value="UniProtKB-UniRule"/>
</dbReference>
<evidence type="ECO:0000256" key="7">
    <source>
        <dbReference type="HAMAP-Rule" id="MF_00109"/>
    </source>
</evidence>
<dbReference type="SUPFAM" id="SSF52540">
    <property type="entry name" value="P-loop containing nucleoside triphosphate hydrolases"/>
    <property type="match status" value="1"/>
</dbReference>
<feature type="binding site" evidence="7">
    <location>
        <position position="120"/>
    </location>
    <ligand>
        <name>ATP</name>
        <dbReference type="ChEBI" id="CHEBI:30616"/>
    </ligand>
</feature>
<dbReference type="PANTHER" id="PTHR21087:SF16">
    <property type="entry name" value="SHIKIMATE KINASE 1, CHLOROPLASTIC"/>
    <property type="match status" value="1"/>
</dbReference>
<keyword evidence="1 7" id="KW-0028">Amino-acid biosynthesis</keyword>
<protein>
    <recommendedName>
        <fullName evidence="7">Shikimate kinase</fullName>
        <shortName evidence="7">SK</shortName>
        <ecNumber evidence="7">2.7.1.71</ecNumber>
    </recommendedName>
</protein>
<evidence type="ECO:0000256" key="1">
    <source>
        <dbReference type="ARBA" id="ARBA00022605"/>
    </source>
</evidence>
<feature type="binding site" evidence="7">
    <location>
        <position position="142"/>
    </location>
    <ligand>
        <name>substrate</name>
    </ligand>
</feature>
<evidence type="ECO:0000256" key="2">
    <source>
        <dbReference type="ARBA" id="ARBA00022679"/>
    </source>
</evidence>
<keyword evidence="6 7" id="KW-0057">Aromatic amino acid biosynthesis</keyword>
<evidence type="ECO:0000256" key="4">
    <source>
        <dbReference type="ARBA" id="ARBA00022777"/>
    </source>
</evidence>
<dbReference type="GO" id="GO:0004765">
    <property type="term" value="F:shikimate kinase activity"/>
    <property type="evidence" value="ECO:0007669"/>
    <property type="project" value="UniProtKB-UniRule"/>
</dbReference>
<dbReference type="Gene3D" id="3.40.50.300">
    <property type="entry name" value="P-loop containing nucleotide triphosphate hydrolases"/>
    <property type="match status" value="1"/>
</dbReference>
<comment type="pathway">
    <text evidence="7">Metabolic intermediate biosynthesis; chorismate biosynthesis; chorismate from D-erythrose 4-phosphate and phosphoenolpyruvate: step 5/7.</text>
</comment>
<dbReference type="RefSeq" id="WP_131476781.1">
    <property type="nucleotide sequence ID" value="NZ_SJPE01000017.1"/>
</dbReference>
<organism evidence="8 9">
    <name type="scientific">Flavobacterium silvisoli</name>
    <dbReference type="NCBI Taxonomy" id="2529433"/>
    <lineage>
        <taxon>Bacteria</taxon>
        <taxon>Pseudomonadati</taxon>
        <taxon>Bacteroidota</taxon>
        <taxon>Flavobacteriia</taxon>
        <taxon>Flavobacteriales</taxon>
        <taxon>Flavobacteriaceae</taxon>
        <taxon>Flavobacterium</taxon>
    </lineage>
</organism>
<keyword evidence="4 7" id="KW-0418">Kinase</keyword>
<comment type="caution">
    <text evidence="7">Lacks conserved residue(s) required for the propagation of feature annotation.</text>
</comment>
<evidence type="ECO:0000256" key="5">
    <source>
        <dbReference type="ARBA" id="ARBA00022840"/>
    </source>
</evidence>
<dbReference type="AlphaFoldDB" id="A0A4Q9YQI1"/>
<keyword evidence="2 7" id="KW-0808">Transferase</keyword>
<feature type="binding site" evidence="7">
    <location>
        <begin position="11"/>
        <end position="16"/>
    </location>
    <ligand>
        <name>ATP</name>
        <dbReference type="ChEBI" id="CHEBI:30616"/>
    </ligand>
</feature>
<dbReference type="GO" id="GO:0009073">
    <property type="term" value="P:aromatic amino acid family biosynthetic process"/>
    <property type="evidence" value="ECO:0007669"/>
    <property type="project" value="UniProtKB-KW"/>
</dbReference>
<dbReference type="InterPro" id="IPR031322">
    <property type="entry name" value="Shikimate/glucono_kinase"/>
</dbReference>
<dbReference type="GO" id="GO:0000287">
    <property type="term" value="F:magnesium ion binding"/>
    <property type="evidence" value="ECO:0007669"/>
    <property type="project" value="UniProtKB-UniRule"/>
</dbReference>
<keyword evidence="7" id="KW-0460">Magnesium</keyword>
<dbReference type="UniPathway" id="UPA00053">
    <property type="reaction ID" value="UER00088"/>
</dbReference>
<dbReference type="GO" id="GO:0005524">
    <property type="term" value="F:ATP binding"/>
    <property type="evidence" value="ECO:0007669"/>
    <property type="project" value="UniProtKB-UniRule"/>
</dbReference>
<keyword evidence="9" id="KW-1185">Reference proteome</keyword>
<dbReference type="EMBL" id="SJPE01000017">
    <property type="protein sequence ID" value="TBX65765.1"/>
    <property type="molecule type" value="Genomic_DNA"/>
</dbReference>
<dbReference type="CDD" id="cd00464">
    <property type="entry name" value="SK"/>
    <property type="match status" value="1"/>
</dbReference>
<comment type="subcellular location">
    <subcellularLocation>
        <location evidence="7">Cytoplasm</location>
    </subcellularLocation>
</comment>
<proteinExistence type="inferred from homology"/>
<dbReference type="Proteomes" id="UP000293300">
    <property type="component" value="Unassembled WGS sequence"/>
</dbReference>
<dbReference type="GO" id="GO:0008652">
    <property type="term" value="P:amino acid biosynthetic process"/>
    <property type="evidence" value="ECO:0007669"/>
    <property type="project" value="UniProtKB-KW"/>
</dbReference>
<dbReference type="EC" id="2.7.1.71" evidence="7"/>
<comment type="subunit">
    <text evidence="7">Monomer.</text>
</comment>
<dbReference type="HAMAP" id="MF_00109">
    <property type="entry name" value="Shikimate_kinase"/>
    <property type="match status" value="1"/>
</dbReference>
<dbReference type="InterPro" id="IPR027417">
    <property type="entry name" value="P-loop_NTPase"/>
</dbReference>
<dbReference type="PRINTS" id="PR01100">
    <property type="entry name" value="SHIKIMTKNASE"/>
</dbReference>
<evidence type="ECO:0000313" key="9">
    <source>
        <dbReference type="Proteomes" id="UP000293300"/>
    </source>
</evidence>
<dbReference type="PANTHER" id="PTHR21087">
    <property type="entry name" value="SHIKIMATE KINASE"/>
    <property type="match status" value="1"/>
</dbReference>
<comment type="catalytic activity">
    <reaction evidence="7">
        <text>shikimate + ATP = 3-phosphoshikimate + ADP + H(+)</text>
        <dbReference type="Rhea" id="RHEA:13121"/>
        <dbReference type="ChEBI" id="CHEBI:15378"/>
        <dbReference type="ChEBI" id="CHEBI:30616"/>
        <dbReference type="ChEBI" id="CHEBI:36208"/>
        <dbReference type="ChEBI" id="CHEBI:145989"/>
        <dbReference type="ChEBI" id="CHEBI:456216"/>
        <dbReference type="EC" id="2.7.1.71"/>
    </reaction>
</comment>
<feature type="binding site" evidence="7">
    <location>
        <position position="57"/>
    </location>
    <ligand>
        <name>substrate</name>
    </ligand>
</feature>
<gene>
    <name evidence="7" type="primary">aroK</name>
    <name evidence="8" type="ORF">EZL74_11550</name>
</gene>
<evidence type="ECO:0000313" key="8">
    <source>
        <dbReference type="EMBL" id="TBX65765.1"/>
    </source>
</evidence>
<comment type="function">
    <text evidence="7">Catalyzes the specific phosphorylation of the 3-hydroxyl group of shikimic acid using ATP as a cosubstrate.</text>
</comment>
<reference evidence="8 9" key="1">
    <citation type="submission" date="2019-02" db="EMBL/GenBank/DDBJ databases">
        <title>Flavobacterium sp. RD-2-33 isolated from forest soil.</title>
        <authorList>
            <person name="Chaudhary D.K."/>
        </authorList>
    </citation>
    <scope>NUCLEOTIDE SEQUENCE [LARGE SCALE GENOMIC DNA]</scope>
    <source>
        <strain evidence="8 9">RD-2-33</strain>
    </source>
</reference>